<feature type="compositionally biased region" description="Basic and acidic residues" evidence="5">
    <location>
        <begin position="326"/>
        <end position="337"/>
    </location>
</feature>
<gene>
    <name evidence="6" type="ORF">TVY486_0805020</name>
</gene>
<name>G0U1E0_TRYVY</name>
<feature type="compositionally biased region" description="Basic and acidic residues" evidence="5">
    <location>
        <begin position="558"/>
        <end position="574"/>
    </location>
</feature>
<evidence type="ECO:0000256" key="1">
    <source>
        <dbReference type="ARBA" id="ARBA00004123"/>
    </source>
</evidence>
<keyword evidence="4" id="KW-0539">Nucleus</keyword>
<dbReference type="EMBL" id="HE573024">
    <property type="protein sequence ID" value="CCC49895.1"/>
    <property type="molecule type" value="Genomic_DNA"/>
</dbReference>
<accession>G0U1E0</accession>
<evidence type="ECO:0000313" key="6">
    <source>
        <dbReference type="EMBL" id="CCC49895.1"/>
    </source>
</evidence>
<dbReference type="Pfam" id="PF05997">
    <property type="entry name" value="Nop52"/>
    <property type="match status" value="1"/>
</dbReference>
<feature type="region of interest" description="Disordered" evidence="5">
    <location>
        <begin position="558"/>
        <end position="638"/>
    </location>
</feature>
<reference evidence="6" key="1">
    <citation type="journal article" date="2012" name="Proc. Natl. Acad. Sci. U.S.A.">
        <title>Antigenic diversity is generated by distinct evolutionary mechanisms in African trypanosome species.</title>
        <authorList>
            <person name="Jackson A.P."/>
            <person name="Berry A."/>
            <person name="Aslett M."/>
            <person name="Allison H.C."/>
            <person name="Burton P."/>
            <person name="Vavrova-Anderson J."/>
            <person name="Brown R."/>
            <person name="Browne H."/>
            <person name="Corton N."/>
            <person name="Hauser H."/>
            <person name="Gamble J."/>
            <person name="Gilderthorp R."/>
            <person name="Marcello L."/>
            <person name="McQuillan J."/>
            <person name="Otto T.D."/>
            <person name="Quail M.A."/>
            <person name="Sanders M.J."/>
            <person name="van Tonder A."/>
            <person name="Ginger M.L."/>
            <person name="Field M.C."/>
            <person name="Barry J.D."/>
            <person name="Hertz-Fowler C."/>
            <person name="Berriman M."/>
        </authorList>
    </citation>
    <scope>NUCLEOTIDE SEQUENCE</scope>
    <source>
        <strain evidence="6">Y486</strain>
    </source>
</reference>
<sequence>MKIKKKELRKGEAQLPINYPDPSVDESALLIDHENVRVEEICRKLAHNEVLVRDTVLSEVPAYVKHVTACLVALEATVEWDSLRLFISRWRKSPKKVDESDEDPEMINVLRELDVFRLRSDNARREQRRQEAIQRLEKERQKEARGREDFRAGCGVESVGNEQTSKVHITAVNVVDQGVRSGSMRQNYRAWITKWAEVELLLLKLARGLYFCLWHSDKPLVQHECAQRIADLIRVPQTNSAKLLMLSCIMRVLAREWRTMDRYRSDKYLAFVRKLVFEVVCLLKELEGEVVRESCDVSLVPHQSTRVAESELSAKENASAPRRRKEREVKDGRDRRGPVSGALAGDSFCRAVEEACYIFREQIVPDPVAVGLTMHICDIFLDELCRAQTSPALFITLSDRIVLYAMSRGNFVEKRVLDHFIAPIVGGVLAERRKQHHVRTAKSESAHSIKEKTQTEQASQKVGRNSKGHGDEATKNTAEVEIETKAIITALATCCRRYSVARGTAPSVRPMFSESEMGLQQAGAPEDFVGLSRRSVRRQIAQEVADVDEMRAAVAEERKKMRQLRKQERREAGKSMKRKKVRLESDSGDDDQESGTATSKATKPSKSQKPLKGAVGALHKSLQRSAKKKTTKHKVIIP</sequence>
<dbReference type="AlphaFoldDB" id="G0U1E0"/>
<proteinExistence type="inferred from homology"/>
<evidence type="ECO:0000256" key="3">
    <source>
        <dbReference type="ARBA" id="ARBA00022552"/>
    </source>
</evidence>
<feature type="compositionally biased region" description="Basic and acidic residues" evidence="5">
    <location>
        <begin position="441"/>
        <end position="454"/>
    </location>
</feature>
<comment type="subcellular location">
    <subcellularLocation>
        <location evidence="1">Nucleus</location>
    </subcellularLocation>
</comment>
<comment type="similarity">
    <text evidence="2">Belongs to the RRP1 family.</text>
</comment>
<dbReference type="GO" id="GO:0005634">
    <property type="term" value="C:nucleus"/>
    <property type="evidence" value="ECO:0007669"/>
    <property type="project" value="UniProtKB-SubCell"/>
</dbReference>
<dbReference type="GO" id="GO:0006364">
    <property type="term" value="P:rRNA processing"/>
    <property type="evidence" value="ECO:0007669"/>
    <property type="project" value="UniProtKB-KW"/>
</dbReference>
<evidence type="ECO:0000256" key="4">
    <source>
        <dbReference type="ARBA" id="ARBA00023242"/>
    </source>
</evidence>
<dbReference type="PANTHER" id="PTHR13026:SF0">
    <property type="entry name" value="RIBOSOMAL RNA PROCESSING 1B"/>
    <property type="match status" value="1"/>
</dbReference>
<feature type="compositionally biased region" description="Basic residues" evidence="5">
    <location>
        <begin position="621"/>
        <end position="638"/>
    </location>
</feature>
<organism evidence="6">
    <name type="scientific">Trypanosoma vivax (strain Y486)</name>
    <dbReference type="NCBI Taxonomy" id="1055687"/>
    <lineage>
        <taxon>Eukaryota</taxon>
        <taxon>Discoba</taxon>
        <taxon>Euglenozoa</taxon>
        <taxon>Kinetoplastea</taxon>
        <taxon>Metakinetoplastina</taxon>
        <taxon>Trypanosomatida</taxon>
        <taxon>Trypanosomatidae</taxon>
        <taxon>Trypanosoma</taxon>
        <taxon>Duttonella</taxon>
    </lineage>
</organism>
<dbReference type="PANTHER" id="PTHR13026">
    <property type="entry name" value="NNP-1 PROTEIN NOVEL NUCLEAR PROTEIN 1 NOP52"/>
    <property type="match status" value="1"/>
</dbReference>
<dbReference type="InterPro" id="IPR010301">
    <property type="entry name" value="RRP1"/>
</dbReference>
<feature type="compositionally biased region" description="Polar residues" evidence="5">
    <location>
        <begin position="596"/>
        <end position="608"/>
    </location>
</feature>
<dbReference type="GO" id="GO:0030688">
    <property type="term" value="C:preribosome, small subunit precursor"/>
    <property type="evidence" value="ECO:0007669"/>
    <property type="project" value="InterPro"/>
</dbReference>
<dbReference type="OMA" id="AWCDLEL"/>
<evidence type="ECO:0000256" key="5">
    <source>
        <dbReference type="SAM" id="MobiDB-lite"/>
    </source>
</evidence>
<protein>
    <submittedName>
        <fullName evidence="6">Uncharacterized protein</fullName>
    </submittedName>
</protein>
<feature type="region of interest" description="Disordered" evidence="5">
    <location>
        <begin position="308"/>
        <end position="338"/>
    </location>
</feature>
<dbReference type="VEuPathDB" id="TriTrypDB:TvY486_0805020"/>
<keyword evidence="3" id="KW-0698">rRNA processing</keyword>
<feature type="region of interest" description="Disordered" evidence="5">
    <location>
        <begin position="439"/>
        <end position="475"/>
    </location>
</feature>
<evidence type="ECO:0000256" key="2">
    <source>
        <dbReference type="ARBA" id="ARBA00006374"/>
    </source>
</evidence>